<dbReference type="Pfam" id="PF01266">
    <property type="entry name" value="DAO"/>
    <property type="match status" value="1"/>
</dbReference>
<keyword evidence="1" id="KW-0812">Transmembrane</keyword>
<keyword evidence="4" id="KW-1185">Reference proteome</keyword>
<dbReference type="KEGG" id="psty:BFS30_05220"/>
<evidence type="ECO:0000313" key="4">
    <source>
        <dbReference type="Proteomes" id="UP000094313"/>
    </source>
</evidence>
<keyword evidence="1" id="KW-0472">Membrane</keyword>
<dbReference type="SUPFAM" id="SSF51971">
    <property type="entry name" value="Nucleotide-binding domain"/>
    <property type="match status" value="1"/>
</dbReference>
<dbReference type="AlphaFoldDB" id="A0A1D7QD41"/>
<accession>A0A1D7QD41</accession>
<dbReference type="Proteomes" id="UP000094313">
    <property type="component" value="Chromosome"/>
</dbReference>
<reference evidence="3 4" key="1">
    <citation type="submission" date="2016-08" db="EMBL/GenBank/DDBJ databases">
        <authorList>
            <person name="Seilhamer J.J."/>
        </authorList>
    </citation>
    <scope>NUCLEOTIDE SEQUENCE [LARGE SCALE GENOMIC DNA]</scope>
    <source>
        <strain evidence="3 4">DX4</strain>
    </source>
</reference>
<dbReference type="InterPro" id="IPR006076">
    <property type="entry name" value="FAD-dep_OxRdtase"/>
</dbReference>
<dbReference type="InterPro" id="IPR036188">
    <property type="entry name" value="FAD/NAD-bd_sf"/>
</dbReference>
<sequence length="379" mass="42012">MKTAISYWEQQHFFTYEVIIVGSGIVGLNAAISIKDKNPKARVAILERGFLPAGASTKNAGFACFGSISELIEQEKNGGTPLLYQLIERRWKGLLKLRKLLGDDVLSYHNYGGYELFKKTDLQLADVCVAKISHFNELIKDIVGQDQAFKISNSKINTFGFRDVEILIENQLEAQIDTGKMMKALIQKATASGVMIYNSCEVTELKEEANHQILVTNQGNFKANQILLSTNAFIKDLLPDLDVVPGRGQVIITQPIPNLNIKGTFHYDKGYYYFRNIDNRVLLGGGRNLDIKGEETAAFGESYLIQSALKTLLKQVILPDTPFEIEQSWSGIMAFGNDIYPIVKAIRPGIFCAVRCNGMGIAMGSQTGEDAANLILPFL</sequence>
<organism evidence="3 4">
    <name type="scientific">Pedobacter steynii</name>
    <dbReference type="NCBI Taxonomy" id="430522"/>
    <lineage>
        <taxon>Bacteria</taxon>
        <taxon>Pseudomonadati</taxon>
        <taxon>Bacteroidota</taxon>
        <taxon>Sphingobacteriia</taxon>
        <taxon>Sphingobacteriales</taxon>
        <taxon>Sphingobacteriaceae</taxon>
        <taxon>Pedobacter</taxon>
    </lineage>
</organism>
<dbReference type="OrthoDB" id="1491488at2"/>
<keyword evidence="1" id="KW-1133">Transmembrane helix</keyword>
<dbReference type="RefSeq" id="WP_069378303.1">
    <property type="nucleotide sequence ID" value="NZ_CP017141.1"/>
</dbReference>
<dbReference type="PANTHER" id="PTHR13847:SF281">
    <property type="entry name" value="FAD DEPENDENT OXIDOREDUCTASE DOMAIN-CONTAINING PROTEIN"/>
    <property type="match status" value="1"/>
</dbReference>
<dbReference type="Gene3D" id="3.50.50.60">
    <property type="entry name" value="FAD/NAD(P)-binding domain"/>
    <property type="match status" value="1"/>
</dbReference>
<evidence type="ECO:0000259" key="2">
    <source>
        <dbReference type="Pfam" id="PF01266"/>
    </source>
</evidence>
<feature type="transmembrane region" description="Helical" evidence="1">
    <location>
        <begin position="13"/>
        <end position="32"/>
    </location>
</feature>
<dbReference type="Gene3D" id="3.30.9.10">
    <property type="entry name" value="D-Amino Acid Oxidase, subunit A, domain 2"/>
    <property type="match status" value="1"/>
</dbReference>
<evidence type="ECO:0000256" key="1">
    <source>
        <dbReference type="SAM" id="Phobius"/>
    </source>
</evidence>
<evidence type="ECO:0000313" key="3">
    <source>
        <dbReference type="EMBL" id="AOM76608.1"/>
    </source>
</evidence>
<dbReference type="GO" id="GO:0005737">
    <property type="term" value="C:cytoplasm"/>
    <property type="evidence" value="ECO:0007669"/>
    <property type="project" value="TreeGrafter"/>
</dbReference>
<gene>
    <name evidence="3" type="ORF">BFS30_05220</name>
</gene>
<feature type="domain" description="FAD dependent oxidoreductase" evidence="2">
    <location>
        <begin position="18"/>
        <end position="374"/>
    </location>
</feature>
<protein>
    <submittedName>
        <fullName evidence="3">FAD-dependent oxidoreductase</fullName>
    </submittedName>
</protein>
<dbReference type="EMBL" id="CP017141">
    <property type="protein sequence ID" value="AOM76608.1"/>
    <property type="molecule type" value="Genomic_DNA"/>
</dbReference>
<dbReference type="PANTHER" id="PTHR13847">
    <property type="entry name" value="SARCOSINE DEHYDROGENASE-RELATED"/>
    <property type="match status" value="1"/>
</dbReference>
<name>A0A1D7QD41_9SPHI</name>
<proteinExistence type="predicted"/>